<dbReference type="Proteomes" id="UP001165343">
    <property type="component" value="Unassembled WGS sequence"/>
</dbReference>
<protein>
    <submittedName>
        <fullName evidence="2">Alkene reductase</fullName>
    </submittedName>
</protein>
<gene>
    <name evidence="2" type="ORF">LZ519_08570</name>
</gene>
<feature type="domain" description="NADH:flavin oxidoreductase/NADH oxidase N-terminal" evidence="1">
    <location>
        <begin position="4"/>
        <end position="333"/>
    </location>
</feature>
<dbReference type="EMBL" id="JAMGBC010000001">
    <property type="protein sequence ID" value="MCL6679361.1"/>
    <property type="molecule type" value="Genomic_DNA"/>
</dbReference>
<dbReference type="CDD" id="cd02933">
    <property type="entry name" value="OYE_like_FMN"/>
    <property type="match status" value="1"/>
</dbReference>
<evidence type="ECO:0000259" key="1">
    <source>
        <dbReference type="Pfam" id="PF00724"/>
    </source>
</evidence>
<dbReference type="RefSeq" id="WP_249868261.1">
    <property type="nucleotide sequence ID" value="NZ_JAMGBC010000001.1"/>
</dbReference>
<dbReference type="InterPro" id="IPR001155">
    <property type="entry name" value="OxRdtase_FMN_N"/>
</dbReference>
<dbReference type="InterPro" id="IPR013785">
    <property type="entry name" value="Aldolase_TIM"/>
</dbReference>
<accession>A0ABT0RGJ4</accession>
<name>A0ABT0RGJ4_9SPHN</name>
<evidence type="ECO:0000313" key="3">
    <source>
        <dbReference type="Proteomes" id="UP001165343"/>
    </source>
</evidence>
<dbReference type="PANTHER" id="PTHR22893:SF91">
    <property type="entry name" value="NADPH DEHYDROGENASE 2-RELATED"/>
    <property type="match status" value="1"/>
</dbReference>
<sequence length="362" mass="38867">MPTLFDPVEFGAIALPNRIVMAPLTRARSDRDGVPNALMAEYYAQRASAGLIISEATGISREGLGWPNAPGLWNRAQVEGWKLVTGAVHEAGGRIVAQLWHMGRLVHPDLGGARPVSASATTAPDFAHTYEGKKPYVEARAATKDDMLRIIADYSQAAHNAIEAGFDGVQVHGANGYLVDQFLRDSSNLRTDEYGGSIENRLRFMSEVLVAIGDSIGMDRVGIRFSPNILVQGVDDSDPPRLFTAVARRLEELKVPWIELREAHRPTSAGSIPTNPVSPAMRPLYSGKIALNSDYDGPSGRARLAEGVGDAISFGRPFISNPDLVERLRAGAPLAPGDVATYYSGGSSGYVDYPTLKDAKAA</sequence>
<comment type="caution">
    <text evidence="2">The sequence shown here is derived from an EMBL/GenBank/DDBJ whole genome shotgun (WGS) entry which is preliminary data.</text>
</comment>
<dbReference type="SUPFAM" id="SSF51395">
    <property type="entry name" value="FMN-linked oxidoreductases"/>
    <property type="match status" value="1"/>
</dbReference>
<dbReference type="InterPro" id="IPR045247">
    <property type="entry name" value="Oye-like"/>
</dbReference>
<evidence type="ECO:0000313" key="2">
    <source>
        <dbReference type="EMBL" id="MCL6679361.1"/>
    </source>
</evidence>
<dbReference type="Gene3D" id="3.20.20.70">
    <property type="entry name" value="Aldolase class I"/>
    <property type="match status" value="1"/>
</dbReference>
<proteinExistence type="predicted"/>
<keyword evidence="3" id="KW-1185">Reference proteome</keyword>
<dbReference type="PANTHER" id="PTHR22893">
    <property type="entry name" value="NADH OXIDOREDUCTASE-RELATED"/>
    <property type="match status" value="1"/>
</dbReference>
<dbReference type="Pfam" id="PF00724">
    <property type="entry name" value="Oxidored_FMN"/>
    <property type="match status" value="1"/>
</dbReference>
<organism evidence="2 3">
    <name type="scientific">Sphingomonas anseongensis</name>
    <dbReference type="NCBI Taxonomy" id="2908207"/>
    <lineage>
        <taxon>Bacteria</taxon>
        <taxon>Pseudomonadati</taxon>
        <taxon>Pseudomonadota</taxon>
        <taxon>Alphaproteobacteria</taxon>
        <taxon>Sphingomonadales</taxon>
        <taxon>Sphingomonadaceae</taxon>
        <taxon>Sphingomonas</taxon>
    </lineage>
</organism>
<reference evidence="2" key="1">
    <citation type="submission" date="2022-05" db="EMBL/GenBank/DDBJ databases">
        <authorList>
            <person name="Jo J.-H."/>
            <person name="Im W.-T."/>
        </authorList>
    </citation>
    <scope>NUCLEOTIDE SEQUENCE</scope>
    <source>
        <strain evidence="2">RG327</strain>
    </source>
</reference>